<evidence type="ECO:0000256" key="15">
    <source>
        <dbReference type="ARBA" id="ARBA00047486"/>
    </source>
</evidence>
<dbReference type="SMART" id="SM00450">
    <property type="entry name" value="RHOD"/>
    <property type="match status" value="1"/>
</dbReference>
<dbReference type="Pfam" id="PF00581">
    <property type="entry name" value="Rhodanese"/>
    <property type="match status" value="1"/>
</dbReference>
<dbReference type="PROSITE" id="PS50011">
    <property type="entry name" value="PROTEIN_KINASE_DOM"/>
    <property type="match status" value="1"/>
</dbReference>
<dbReference type="SUPFAM" id="SSF56112">
    <property type="entry name" value="Protein kinase-like (PK-like)"/>
    <property type="match status" value="1"/>
</dbReference>
<organism evidence="22 23">
    <name type="scientific">Brassica napus</name>
    <name type="common">Rape</name>
    <dbReference type="NCBI Taxonomy" id="3708"/>
    <lineage>
        <taxon>Eukaryota</taxon>
        <taxon>Viridiplantae</taxon>
        <taxon>Streptophyta</taxon>
        <taxon>Embryophyta</taxon>
        <taxon>Tracheophyta</taxon>
        <taxon>Spermatophyta</taxon>
        <taxon>Magnoliopsida</taxon>
        <taxon>eudicotyledons</taxon>
        <taxon>Gunneridae</taxon>
        <taxon>Pentapetalae</taxon>
        <taxon>rosids</taxon>
        <taxon>malvids</taxon>
        <taxon>Brassicales</taxon>
        <taxon>Brassicaceae</taxon>
        <taxon>Brassiceae</taxon>
        <taxon>Brassica</taxon>
    </lineage>
</organism>
<comment type="similarity">
    <text evidence="2">Belongs to the ADPRibase-Mn family.</text>
</comment>
<dbReference type="EC" id="3.6.1.16" evidence="4"/>
<dbReference type="InterPro" id="IPR016605">
    <property type="entry name" value="Transptr_NO3_Nar2"/>
</dbReference>
<dbReference type="InterPro" id="IPR011009">
    <property type="entry name" value="Kinase-like_dom_sf"/>
</dbReference>
<keyword evidence="9" id="KW-0808">Transferase</keyword>
<evidence type="ECO:0000256" key="7">
    <source>
        <dbReference type="ARBA" id="ARBA00016378"/>
    </source>
</evidence>
<dbReference type="InterPro" id="IPR000719">
    <property type="entry name" value="Prot_kinase_dom"/>
</dbReference>
<keyword evidence="19" id="KW-1133">Transmembrane helix</keyword>
<protein>
    <recommendedName>
        <fullName evidence="7">Manganese-dependent ADP-ribose/CDP-alcohol diphosphatase</fullName>
        <ecNumber evidence="5">3.6.1.13</ecNumber>
        <ecNumber evidence="4">3.6.1.16</ecNumber>
        <ecNumber evidence="6">3.6.1.53</ecNumber>
    </recommendedName>
    <alternativeName>
        <fullName evidence="14">ADPRibase-Mn</fullName>
    </alternativeName>
    <alternativeName>
        <fullName evidence="13">CDP-choline phosphohydrolase</fullName>
    </alternativeName>
</protein>
<proteinExistence type="inferred from homology"/>
<sequence>MESLSLPILNPLLPSGSSLYRKQSSRMTSSMSSSVSFATGRTSLSTVRRSRVGVVKMQAVDEDIDLKQMRDMAAAKKRWDGLLREGKVKLLTPREAGYAIQLSNKPLLDVRPSSERNKAWVKGSDWVPIFDNEDNLDAGTLSKKVTSFAMGGWWSGTPILSFNKLFLSKVEDKFPKETELIVACQKGLRSLAACELLINAGYQNIFWVQGGLESAEDEDLVTEGSQPLKLAGIGGFSEFLGWTDQQRAQAAKEGWGYRLVFTARLFGVILAADALFLGAQQLGHYIQELRVFSLLDLFESVIMEMERVHEFPHTHMDRRPRKRARLGWDVLPTAPKAQVGMFCGQEIGNLSSFGAPSEISSSSLSVKTVARNDSPPWREDDKDGHYMFELGDDLTPRYKIYSKMGEGTFGQVLECWDRERKEMVAVKIVRGVKKYREAAMIEIEMLQQLGKHDKGGNRCVQIRNWFDYRNHICIVFEKLGSSLYDFLRKNNYRSFPIDLVREIGWQLLECVAFMHDLHMIHTDLKPENILLVSSDYVKIPEYKGSRLQRDVSYKRVPKSSAIKVIDFGSTTYERQEQSYIVSTRHYRAPEVILGLGWSYPCDVWSIGCIIVELCTGEALFQTHENLEHLAMMERVLGPLPQQMLKKVDRHAEKYVRRGRLDWPDGATSRDSLKAVLKLPRLQNLIMQHVDHSAGELINMVQGLLRFDPAERLTAQEFTMGSVTTQPLFSFGVIADVQYADIPDGRSFLGTPRYYRNSILVLQKAVQAWNQHGNLKFVINMGDIVDGFCPKDQSLSATKKLVDEFEKFQGPVYHMIGNHCLYNLPRRELLPLLNIPSRDDDYNAYYDFSPTPEYRVVVLDGYDISAVGWPEDHPKTLAALKILDEKNPNSEKNSPEGLVGVERRFVKYNGGVGEKQLEWLDGVLKDATESNQRVIVCGHVPMSPGCASSAALLWNFDEVMSVIHKYDVVKVCLSGHDHKGGYFVDSRGVHHRSLEAALECPPGTYSFGCIDVYENKLSLVAHDHTITTISSLRYIIPLLEKSDSTMAVQTFLFASLIIFSSIESNHGATEVSLFTNLENLLEVTAKPTRVGVVWEAGKDIVRITWMLKSSAKVNDDAAFKTVEVKLCYAPISQVDRPWRKTHNELSRDRSCPHKIVSKPYDKIPQSLNWTIDRETPTGTYFIRAYGTDVNGYEVAYGQSSDAEKTTNLFSVEGISGRHTSLDIASICFSVFSFGSLLVFLVKEKRKAKLQQRK</sequence>
<evidence type="ECO:0000313" key="23">
    <source>
        <dbReference type="Proteomes" id="UP000824890"/>
    </source>
</evidence>
<dbReference type="EC" id="3.6.1.13" evidence="5"/>
<dbReference type="PROSITE" id="PS00108">
    <property type="entry name" value="PROTEIN_KINASE_ST"/>
    <property type="match status" value="1"/>
</dbReference>
<comment type="catalytic activity">
    <reaction evidence="15">
        <text>CDP-glycerol + H2O = sn-glycerol 3-phosphate + CMP + 2 H(+)</text>
        <dbReference type="Rhea" id="RHEA:21692"/>
        <dbReference type="ChEBI" id="CHEBI:15377"/>
        <dbReference type="ChEBI" id="CHEBI:15378"/>
        <dbReference type="ChEBI" id="CHEBI:57597"/>
        <dbReference type="ChEBI" id="CHEBI:58311"/>
        <dbReference type="ChEBI" id="CHEBI:60377"/>
        <dbReference type="EC" id="3.6.1.16"/>
    </reaction>
</comment>
<dbReference type="Proteomes" id="UP000824890">
    <property type="component" value="Unassembled WGS sequence"/>
</dbReference>
<evidence type="ECO:0000256" key="3">
    <source>
        <dbReference type="ARBA" id="ARBA00011245"/>
    </source>
</evidence>
<dbReference type="PANTHER" id="PTHR45646:SF7">
    <property type="entry name" value="SERINE_THREONINE-PROTEIN KINASE AFC2"/>
    <property type="match status" value="1"/>
</dbReference>
<evidence type="ECO:0000259" key="20">
    <source>
        <dbReference type="PROSITE" id="PS50011"/>
    </source>
</evidence>
<evidence type="ECO:0000256" key="1">
    <source>
        <dbReference type="ARBA" id="ARBA00001946"/>
    </source>
</evidence>
<dbReference type="Pfam" id="PF00149">
    <property type="entry name" value="Metallophos"/>
    <property type="match status" value="1"/>
</dbReference>
<evidence type="ECO:0000256" key="9">
    <source>
        <dbReference type="ARBA" id="ARBA00022679"/>
    </source>
</evidence>
<evidence type="ECO:0000256" key="10">
    <source>
        <dbReference type="ARBA" id="ARBA00022741"/>
    </source>
</evidence>
<evidence type="ECO:0000256" key="5">
    <source>
        <dbReference type="ARBA" id="ARBA00012453"/>
    </source>
</evidence>
<comment type="cofactor">
    <cofactor evidence="1">
        <name>Mg(2+)</name>
        <dbReference type="ChEBI" id="CHEBI:18420"/>
    </cofactor>
</comment>
<dbReference type="CDD" id="cd14134">
    <property type="entry name" value="PKc_CLK"/>
    <property type="match status" value="1"/>
</dbReference>
<accession>A0ABQ8BBK7</accession>
<dbReference type="PROSITE" id="PS50206">
    <property type="entry name" value="RHODANESE_3"/>
    <property type="match status" value="1"/>
</dbReference>
<dbReference type="Pfam" id="PF00069">
    <property type="entry name" value="Pkinase"/>
    <property type="match status" value="1"/>
</dbReference>
<dbReference type="CDD" id="cd00158">
    <property type="entry name" value="RHOD"/>
    <property type="match status" value="1"/>
</dbReference>
<comment type="subunit">
    <text evidence="3">Monomer.</text>
</comment>
<dbReference type="EC" id="3.6.1.53" evidence="6"/>
<evidence type="ECO:0000256" key="17">
    <source>
        <dbReference type="ARBA" id="ARBA00047894"/>
    </source>
</evidence>
<feature type="transmembrane region" description="Helical" evidence="19">
    <location>
        <begin position="1222"/>
        <end position="1240"/>
    </location>
</feature>
<evidence type="ECO:0000256" key="16">
    <source>
        <dbReference type="ARBA" id="ARBA00047636"/>
    </source>
</evidence>
<evidence type="ECO:0000256" key="12">
    <source>
        <dbReference type="ARBA" id="ARBA00022840"/>
    </source>
</evidence>
<dbReference type="SMART" id="SM00220">
    <property type="entry name" value="S_TKc"/>
    <property type="match status" value="1"/>
</dbReference>
<reference evidence="22 23" key="1">
    <citation type="submission" date="2021-05" db="EMBL/GenBank/DDBJ databases">
        <title>Genome Assembly of Synthetic Allotetraploid Brassica napus Reveals Homoeologous Exchanges between Subgenomes.</title>
        <authorList>
            <person name="Davis J.T."/>
        </authorList>
    </citation>
    <scope>NUCLEOTIDE SEQUENCE [LARGE SCALE GENOMIC DNA]</scope>
    <source>
        <strain evidence="23">cv. Da-Ae</strain>
        <tissue evidence="22">Seedling</tissue>
    </source>
</reference>
<evidence type="ECO:0000256" key="13">
    <source>
        <dbReference type="ARBA" id="ARBA00030848"/>
    </source>
</evidence>
<dbReference type="InterPro" id="IPR004843">
    <property type="entry name" value="Calcineurin-like_PHP"/>
</dbReference>
<evidence type="ECO:0000256" key="14">
    <source>
        <dbReference type="ARBA" id="ARBA00032579"/>
    </source>
</evidence>
<dbReference type="Pfam" id="PF16974">
    <property type="entry name" value="NAR2"/>
    <property type="match status" value="1"/>
</dbReference>
<dbReference type="InterPro" id="IPR036873">
    <property type="entry name" value="Rhodanese-like_dom_sf"/>
</dbReference>
<dbReference type="Gene3D" id="1.10.510.10">
    <property type="entry name" value="Transferase(Phosphotransferase) domain 1"/>
    <property type="match status" value="1"/>
</dbReference>
<dbReference type="CDD" id="cd07396">
    <property type="entry name" value="MPP_Nbla03831"/>
    <property type="match status" value="1"/>
</dbReference>
<keyword evidence="8" id="KW-0723">Serine/threonine-protein kinase</keyword>
<dbReference type="Gene3D" id="3.60.21.10">
    <property type="match status" value="1"/>
</dbReference>
<evidence type="ECO:0000256" key="19">
    <source>
        <dbReference type="SAM" id="Phobius"/>
    </source>
</evidence>
<dbReference type="Gene3D" id="3.40.250.10">
    <property type="entry name" value="Rhodanese-like domain"/>
    <property type="match status" value="1"/>
</dbReference>
<dbReference type="SUPFAM" id="SSF52821">
    <property type="entry name" value="Rhodanese/Cell cycle control phosphatase"/>
    <property type="match status" value="1"/>
</dbReference>
<keyword evidence="23" id="KW-1185">Reference proteome</keyword>
<evidence type="ECO:0000259" key="21">
    <source>
        <dbReference type="PROSITE" id="PS50206"/>
    </source>
</evidence>
<comment type="catalytic activity">
    <reaction evidence="16">
        <text>CDP-choline + H2O = phosphocholine + CMP + 2 H(+)</text>
        <dbReference type="Rhea" id="RHEA:32487"/>
        <dbReference type="ChEBI" id="CHEBI:15377"/>
        <dbReference type="ChEBI" id="CHEBI:15378"/>
        <dbReference type="ChEBI" id="CHEBI:58779"/>
        <dbReference type="ChEBI" id="CHEBI:60377"/>
        <dbReference type="ChEBI" id="CHEBI:295975"/>
        <dbReference type="EC" id="3.6.1.53"/>
    </reaction>
</comment>
<comment type="caution">
    <text evidence="22">The sequence shown here is derived from an EMBL/GenBank/DDBJ whole genome shotgun (WGS) entry which is preliminary data.</text>
</comment>
<evidence type="ECO:0000256" key="4">
    <source>
        <dbReference type="ARBA" id="ARBA00012443"/>
    </source>
</evidence>
<keyword evidence="19" id="KW-0812">Transmembrane</keyword>
<dbReference type="InterPro" id="IPR029052">
    <property type="entry name" value="Metallo-depent_PP-like"/>
</dbReference>
<dbReference type="SUPFAM" id="SSF56300">
    <property type="entry name" value="Metallo-dependent phosphatases"/>
    <property type="match status" value="1"/>
</dbReference>
<feature type="domain" description="Protein kinase" evidence="20">
    <location>
        <begin position="398"/>
        <end position="728"/>
    </location>
</feature>
<keyword evidence="12" id="KW-0067">ATP-binding</keyword>
<dbReference type="InterPro" id="IPR001763">
    <property type="entry name" value="Rhodanese-like_dom"/>
</dbReference>
<comment type="catalytic activity">
    <reaction evidence="18">
        <text>ADP-D-ribose + H2O = D-ribose 5-phosphate + AMP + 2 H(+)</text>
        <dbReference type="Rhea" id="RHEA:10412"/>
        <dbReference type="ChEBI" id="CHEBI:15377"/>
        <dbReference type="ChEBI" id="CHEBI:15378"/>
        <dbReference type="ChEBI" id="CHEBI:57967"/>
        <dbReference type="ChEBI" id="CHEBI:78346"/>
        <dbReference type="ChEBI" id="CHEBI:456215"/>
        <dbReference type="EC" id="3.6.1.13"/>
    </reaction>
</comment>
<dbReference type="PANTHER" id="PTHR45646">
    <property type="entry name" value="SERINE/THREONINE-PROTEIN KINASE DOA-RELATED"/>
    <property type="match status" value="1"/>
</dbReference>
<evidence type="ECO:0000313" key="22">
    <source>
        <dbReference type="EMBL" id="KAH0902186.1"/>
    </source>
</evidence>
<evidence type="ECO:0000256" key="2">
    <source>
        <dbReference type="ARBA" id="ARBA00006362"/>
    </source>
</evidence>
<keyword evidence="19" id="KW-0472">Membrane</keyword>
<keyword evidence="11" id="KW-0418">Kinase</keyword>
<dbReference type="InterPro" id="IPR051175">
    <property type="entry name" value="CLK_kinases"/>
</dbReference>
<evidence type="ECO:0000256" key="8">
    <source>
        <dbReference type="ARBA" id="ARBA00022527"/>
    </source>
</evidence>
<dbReference type="Gene3D" id="3.30.200.20">
    <property type="entry name" value="Phosphorylase Kinase, domain 1"/>
    <property type="match status" value="1"/>
</dbReference>
<evidence type="ECO:0000256" key="6">
    <source>
        <dbReference type="ARBA" id="ARBA00012529"/>
    </source>
</evidence>
<feature type="domain" description="Rhodanese" evidence="21">
    <location>
        <begin position="101"/>
        <end position="224"/>
    </location>
</feature>
<evidence type="ECO:0000256" key="18">
    <source>
        <dbReference type="ARBA" id="ARBA00049546"/>
    </source>
</evidence>
<keyword evidence="10" id="KW-0547">Nucleotide-binding</keyword>
<dbReference type="EMBL" id="JAGKQM010000011">
    <property type="protein sequence ID" value="KAH0902186.1"/>
    <property type="molecule type" value="Genomic_DNA"/>
</dbReference>
<name>A0ABQ8BBK7_BRANA</name>
<evidence type="ECO:0000256" key="11">
    <source>
        <dbReference type="ARBA" id="ARBA00022777"/>
    </source>
</evidence>
<dbReference type="InterPro" id="IPR008271">
    <property type="entry name" value="Ser/Thr_kinase_AS"/>
</dbReference>
<comment type="catalytic activity">
    <reaction evidence="17">
        <text>ADP-D-ribose + H2O = D-ribose 5-phosphate + AMP + 2 H(+)</text>
        <dbReference type="Rhea" id="RHEA:10412"/>
        <dbReference type="ChEBI" id="CHEBI:15377"/>
        <dbReference type="ChEBI" id="CHEBI:15378"/>
        <dbReference type="ChEBI" id="CHEBI:57967"/>
        <dbReference type="ChEBI" id="CHEBI:78346"/>
        <dbReference type="ChEBI" id="CHEBI:456215"/>
        <dbReference type="EC" id="3.6.1.53"/>
    </reaction>
</comment>
<gene>
    <name evidence="22" type="ORF">HID58_041689</name>
</gene>
<dbReference type="InterPro" id="IPR041869">
    <property type="entry name" value="MPP_ADPRM"/>
</dbReference>